<dbReference type="FunFam" id="1.10.357.140:FF:000008">
    <property type="entry name" value="4-hydroxybenzoate octaprenyltransferase"/>
    <property type="match status" value="1"/>
</dbReference>
<proteinExistence type="inferred from homology"/>
<dbReference type="GO" id="GO:0006744">
    <property type="term" value="P:ubiquinone biosynthetic process"/>
    <property type="evidence" value="ECO:0007669"/>
    <property type="project" value="UniProtKB-UniRule"/>
</dbReference>
<dbReference type="Proteomes" id="UP000800035">
    <property type="component" value="Unassembled WGS sequence"/>
</dbReference>
<evidence type="ECO:0000256" key="5">
    <source>
        <dbReference type="ARBA" id="ARBA00022679"/>
    </source>
</evidence>
<dbReference type="Gene3D" id="1.10.357.140">
    <property type="entry name" value="UbiA prenyltransferase"/>
    <property type="match status" value="1"/>
</dbReference>
<keyword evidence="7 9" id="KW-1133">Transmembrane helix</keyword>
<feature type="region of interest" description="Disordered" evidence="10">
    <location>
        <begin position="1"/>
        <end position="24"/>
    </location>
</feature>
<dbReference type="PANTHER" id="PTHR11048">
    <property type="entry name" value="PRENYLTRANSFERASES"/>
    <property type="match status" value="1"/>
</dbReference>
<evidence type="ECO:0000313" key="12">
    <source>
        <dbReference type="Proteomes" id="UP000800035"/>
    </source>
</evidence>
<dbReference type="CDD" id="cd13959">
    <property type="entry name" value="PT_UbiA_COQ2"/>
    <property type="match status" value="1"/>
</dbReference>
<dbReference type="InterPro" id="IPR006370">
    <property type="entry name" value="HB_polyprenyltransferase-like"/>
</dbReference>
<sequence>MKTSPSTLIPETAANNGTKGKPTPTRFDGVTVTSYWVSLLPAPVIPYIQLARLSPPVPLLLIYFPHLFGLLHASITLSAPIPHLLNTSLTLFIGSFFLSNAIHGWNDLIDAPIDRQIPRTAKRPIPRGAISELQAFTFTAANAALGFVVFLWLPEETAWASIPSVVANFYYPFSKRHTHFPQVILGVALQWAVVVGSSALGVQEAWKNTSTQALFLAALIWTVVYDTVYGYQDYDMDMKIGVKSTAVLFGRKWGKTILWLLSNAVVGLLVAAGWYAGITGLLFYGVAAGGSFASLNLMMSQVDLSEPESCSWWFTYGFWGPAITISAGLAGEYLLG</sequence>
<comment type="pathway">
    <text evidence="9">Cofactor biosynthesis; ubiquinone biosynthesis.</text>
</comment>
<protein>
    <recommendedName>
        <fullName evidence="9">4-hydroxybenzoate polyprenyltransferase, mitochondrial</fullName>
        <shortName evidence="9">4-HB polyprenyltransferase</shortName>
        <ecNumber evidence="9">2.5.1.39</ecNumber>
    </recommendedName>
    <alternativeName>
        <fullName evidence="9">Para-hydroxybenzoate--polyprenyltransferase</fullName>
        <shortName evidence="9">PHB:PPT</shortName>
        <shortName evidence="9">PHB:polyprenyltransferase</shortName>
    </alternativeName>
</protein>
<comment type="similarity">
    <text evidence="4 9">Belongs to the UbiA prenyltransferase family.</text>
</comment>
<dbReference type="GO" id="GO:0005743">
    <property type="term" value="C:mitochondrial inner membrane"/>
    <property type="evidence" value="ECO:0007669"/>
    <property type="project" value="UniProtKB-SubCell"/>
</dbReference>
<feature type="transmembrane region" description="Helical" evidence="9">
    <location>
        <begin position="281"/>
        <end position="299"/>
    </location>
</feature>
<dbReference type="Pfam" id="PF01040">
    <property type="entry name" value="UbiA"/>
    <property type="match status" value="1"/>
</dbReference>
<feature type="transmembrane region" description="Helical" evidence="9">
    <location>
        <begin position="60"/>
        <end position="81"/>
    </location>
</feature>
<evidence type="ECO:0000256" key="1">
    <source>
        <dbReference type="ARBA" id="ARBA00001946"/>
    </source>
</evidence>
<evidence type="ECO:0000256" key="3">
    <source>
        <dbReference type="ARBA" id="ARBA00005179"/>
    </source>
</evidence>
<comment type="function">
    <text evidence="9">Catalyzes the prenylation of para-hydroxybenzoate (PHB) with an all-trans polyprenyl group. Mediates the second step in the final reaction sequence of coenzyme Q (CoQ) biosynthesis, which is the condensation of the polyisoprenoid side chain with PHB, generating the first membrane-bound Q intermediate.</text>
</comment>
<dbReference type="PANTHER" id="PTHR11048:SF28">
    <property type="entry name" value="4-HYDROXYBENZOATE POLYPRENYLTRANSFERASE, MITOCHONDRIAL"/>
    <property type="match status" value="1"/>
</dbReference>
<dbReference type="UniPathway" id="UPA00232"/>
<keyword evidence="6 9" id="KW-0812">Transmembrane</keyword>
<evidence type="ECO:0000256" key="7">
    <source>
        <dbReference type="ARBA" id="ARBA00022989"/>
    </source>
</evidence>
<comment type="cofactor">
    <cofactor evidence="1 9">
        <name>Mg(2+)</name>
        <dbReference type="ChEBI" id="CHEBI:18420"/>
    </cofactor>
</comment>
<evidence type="ECO:0000256" key="8">
    <source>
        <dbReference type="ARBA" id="ARBA00023136"/>
    </source>
</evidence>
<feature type="transmembrane region" description="Helical" evidence="9">
    <location>
        <begin position="29"/>
        <end position="48"/>
    </location>
</feature>
<reference evidence="11" key="1">
    <citation type="journal article" date="2020" name="Stud. Mycol.">
        <title>101 Dothideomycetes genomes: a test case for predicting lifestyles and emergence of pathogens.</title>
        <authorList>
            <person name="Haridas S."/>
            <person name="Albert R."/>
            <person name="Binder M."/>
            <person name="Bloem J."/>
            <person name="Labutti K."/>
            <person name="Salamov A."/>
            <person name="Andreopoulos B."/>
            <person name="Baker S."/>
            <person name="Barry K."/>
            <person name="Bills G."/>
            <person name="Bluhm B."/>
            <person name="Cannon C."/>
            <person name="Castanera R."/>
            <person name="Culley D."/>
            <person name="Daum C."/>
            <person name="Ezra D."/>
            <person name="Gonzalez J."/>
            <person name="Henrissat B."/>
            <person name="Kuo A."/>
            <person name="Liang C."/>
            <person name="Lipzen A."/>
            <person name="Lutzoni F."/>
            <person name="Magnuson J."/>
            <person name="Mondo S."/>
            <person name="Nolan M."/>
            <person name="Ohm R."/>
            <person name="Pangilinan J."/>
            <person name="Park H.-J."/>
            <person name="Ramirez L."/>
            <person name="Alfaro M."/>
            <person name="Sun H."/>
            <person name="Tritt A."/>
            <person name="Yoshinaga Y."/>
            <person name="Zwiers L.-H."/>
            <person name="Turgeon B."/>
            <person name="Goodwin S."/>
            <person name="Spatafora J."/>
            <person name="Crous P."/>
            <person name="Grigoriev I."/>
        </authorList>
    </citation>
    <scope>NUCLEOTIDE SEQUENCE</scope>
    <source>
        <strain evidence="11">CBS 675.92</strain>
    </source>
</reference>
<comment type="pathway">
    <text evidence="3">Secondary metabolite biosynthesis.</text>
</comment>
<feature type="compositionally biased region" description="Polar residues" evidence="10">
    <location>
        <begin position="1"/>
        <end position="18"/>
    </location>
</feature>
<dbReference type="FunFam" id="1.20.120.1780:FF:000001">
    <property type="entry name" value="4-hydroxybenzoate octaprenyltransferase"/>
    <property type="match status" value="1"/>
</dbReference>
<comment type="subcellular location">
    <subcellularLocation>
        <location evidence="2">Membrane</location>
        <topology evidence="2">Multi-pass membrane protein</topology>
    </subcellularLocation>
    <subcellularLocation>
        <location evidence="9">Mitochondrion inner membrane</location>
        <topology evidence="9">Multi-pass membrane protein</topology>
        <orientation evidence="9">Matrix side</orientation>
    </subcellularLocation>
</comment>
<keyword evidence="9" id="KW-0496">Mitochondrion</keyword>
<comment type="catalytic activity">
    <reaction evidence="9">
        <text>an all-trans-polyprenyl diphosphate + 4-hydroxybenzoate = a 4-hydroxy-3-(all-trans-polyprenyl)benzoate + diphosphate</text>
        <dbReference type="Rhea" id="RHEA:44504"/>
        <dbReference type="Rhea" id="RHEA-COMP:9514"/>
        <dbReference type="Rhea" id="RHEA-COMP:9564"/>
        <dbReference type="ChEBI" id="CHEBI:17879"/>
        <dbReference type="ChEBI" id="CHEBI:33019"/>
        <dbReference type="ChEBI" id="CHEBI:58914"/>
        <dbReference type="ChEBI" id="CHEBI:78396"/>
        <dbReference type="EC" id="2.5.1.39"/>
    </reaction>
</comment>
<keyword evidence="8 9" id="KW-0472">Membrane</keyword>
<evidence type="ECO:0000256" key="6">
    <source>
        <dbReference type="ARBA" id="ARBA00022692"/>
    </source>
</evidence>
<feature type="transmembrane region" description="Helical" evidence="9">
    <location>
        <begin position="180"/>
        <end position="201"/>
    </location>
</feature>
<evidence type="ECO:0000256" key="2">
    <source>
        <dbReference type="ARBA" id="ARBA00004141"/>
    </source>
</evidence>
<dbReference type="InterPro" id="IPR000537">
    <property type="entry name" value="UbiA_prenyltransferase"/>
</dbReference>
<dbReference type="HAMAP" id="MF_01635">
    <property type="entry name" value="UbiA"/>
    <property type="match status" value="1"/>
</dbReference>
<evidence type="ECO:0000313" key="11">
    <source>
        <dbReference type="EMBL" id="KAF1953726.1"/>
    </source>
</evidence>
<name>A0A6A5TSN0_9PLEO</name>
<keyword evidence="9" id="KW-0414">Isoprene biosynthesis</keyword>
<dbReference type="OrthoDB" id="18170at2759"/>
<organism evidence="11 12">
    <name type="scientific">Byssothecium circinans</name>
    <dbReference type="NCBI Taxonomy" id="147558"/>
    <lineage>
        <taxon>Eukaryota</taxon>
        <taxon>Fungi</taxon>
        <taxon>Dikarya</taxon>
        <taxon>Ascomycota</taxon>
        <taxon>Pezizomycotina</taxon>
        <taxon>Dothideomycetes</taxon>
        <taxon>Pleosporomycetidae</taxon>
        <taxon>Pleosporales</taxon>
        <taxon>Massarineae</taxon>
        <taxon>Massarinaceae</taxon>
        <taxon>Byssothecium</taxon>
    </lineage>
</organism>
<evidence type="ECO:0000256" key="9">
    <source>
        <dbReference type="HAMAP-Rule" id="MF_03189"/>
    </source>
</evidence>
<keyword evidence="12" id="KW-1185">Reference proteome</keyword>
<dbReference type="GO" id="GO:0008412">
    <property type="term" value="F:4-hydroxybenzoate polyprenyltransferase activity"/>
    <property type="evidence" value="ECO:0007669"/>
    <property type="project" value="UniProtKB-EC"/>
</dbReference>
<evidence type="ECO:0000256" key="10">
    <source>
        <dbReference type="SAM" id="MobiDB-lite"/>
    </source>
</evidence>
<dbReference type="AlphaFoldDB" id="A0A6A5TSN0"/>
<keyword evidence="5 9" id="KW-0808">Transferase</keyword>
<accession>A0A6A5TSN0</accession>
<dbReference type="InterPro" id="IPR044878">
    <property type="entry name" value="UbiA_sf"/>
</dbReference>
<feature type="transmembrane region" description="Helical" evidence="9">
    <location>
        <begin position="311"/>
        <end position="335"/>
    </location>
</feature>
<keyword evidence="9" id="KW-0999">Mitochondrion inner membrane</keyword>
<dbReference type="GO" id="GO:0008299">
    <property type="term" value="P:isoprenoid biosynthetic process"/>
    <property type="evidence" value="ECO:0007669"/>
    <property type="project" value="UniProtKB-UniRule"/>
</dbReference>
<dbReference type="EC" id="2.5.1.39" evidence="9"/>
<feature type="transmembrane region" description="Helical" evidence="9">
    <location>
        <begin position="213"/>
        <end position="231"/>
    </location>
</feature>
<keyword evidence="9" id="KW-0831">Ubiquinone biosynthesis</keyword>
<dbReference type="InterPro" id="IPR039653">
    <property type="entry name" value="Prenyltransferase"/>
</dbReference>
<feature type="transmembrane region" description="Helical" evidence="9">
    <location>
        <begin position="129"/>
        <end position="153"/>
    </location>
</feature>
<gene>
    <name evidence="11" type="ORF">CC80DRAFT_494319</name>
</gene>
<dbReference type="Gene3D" id="1.20.120.1780">
    <property type="entry name" value="UbiA prenyltransferase"/>
    <property type="match status" value="1"/>
</dbReference>
<evidence type="ECO:0000256" key="4">
    <source>
        <dbReference type="ARBA" id="ARBA00005985"/>
    </source>
</evidence>
<feature type="transmembrane region" description="Helical" evidence="9">
    <location>
        <begin position="87"/>
        <end position="108"/>
    </location>
</feature>
<feature type="transmembrane region" description="Helical" evidence="9">
    <location>
        <begin position="257"/>
        <end position="276"/>
    </location>
</feature>
<dbReference type="EMBL" id="ML977002">
    <property type="protein sequence ID" value="KAF1953726.1"/>
    <property type="molecule type" value="Genomic_DNA"/>
</dbReference>